<dbReference type="Proteomes" id="UP000284763">
    <property type="component" value="Unassembled WGS sequence"/>
</dbReference>
<evidence type="ECO:0000313" key="9">
    <source>
        <dbReference type="EMBL" id="RQD88227.1"/>
    </source>
</evidence>
<dbReference type="InterPro" id="IPR027417">
    <property type="entry name" value="P-loop_NTPase"/>
</dbReference>
<evidence type="ECO:0000256" key="1">
    <source>
        <dbReference type="ARBA" id="ARBA00004202"/>
    </source>
</evidence>
<evidence type="ECO:0000256" key="7">
    <source>
        <dbReference type="ARBA" id="ARBA00025157"/>
    </source>
</evidence>
<gene>
    <name evidence="9" type="ORF">D5R95_02980</name>
</gene>
<comment type="function">
    <text evidence="7">Probably part of an ABC transporter complex. Responsible for energy coupling to the transport system.</text>
</comment>
<protein>
    <submittedName>
        <fullName evidence="9">ATP-binding cassette domain-containing protein</fullName>
    </submittedName>
</protein>
<dbReference type="PANTHER" id="PTHR43553">
    <property type="entry name" value="HEAVY METAL TRANSPORTER"/>
    <property type="match status" value="1"/>
</dbReference>
<dbReference type="InterPro" id="IPR003439">
    <property type="entry name" value="ABC_transporter-like_ATP-bd"/>
</dbReference>
<dbReference type="GO" id="GO:0016887">
    <property type="term" value="F:ATP hydrolysis activity"/>
    <property type="evidence" value="ECO:0007669"/>
    <property type="project" value="InterPro"/>
</dbReference>
<evidence type="ECO:0000256" key="5">
    <source>
        <dbReference type="ARBA" id="ARBA00022840"/>
    </source>
</evidence>
<reference evidence="9 10" key="1">
    <citation type="submission" date="2018-08" db="EMBL/GenBank/DDBJ databases">
        <title>The metabolism and importance of syntrophic acetate oxidation coupled to methane or sulfide production in haloalkaline environments.</title>
        <authorList>
            <person name="Timmers P.H.A."/>
            <person name="Vavourakis C.D."/>
            <person name="Sorokin D.Y."/>
            <person name="Sinninghe Damste J.S."/>
            <person name="Muyzer G."/>
            <person name="Stams A.J.M."/>
            <person name="Plugge C.M."/>
        </authorList>
    </citation>
    <scope>NUCLEOTIDE SEQUENCE [LARGE SCALE GENOMIC DNA]</scope>
    <source>
        <strain evidence="9">MSAO_Arc3</strain>
    </source>
</reference>
<keyword evidence="6" id="KW-0472">Membrane</keyword>
<proteinExistence type="predicted"/>
<comment type="subcellular location">
    <subcellularLocation>
        <location evidence="1">Cell membrane</location>
        <topology evidence="1">Peripheral membrane protein</topology>
    </subcellularLocation>
</comment>
<evidence type="ECO:0000256" key="4">
    <source>
        <dbReference type="ARBA" id="ARBA00022741"/>
    </source>
</evidence>
<evidence type="ECO:0000256" key="6">
    <source>
        <dbReference type="ARBA" id="ARBA00023136"/>
    </source>
</evidence>
<organism evidence="9 10">
    <name type="scientific">Methanosalsum natronophilum</name>
    <dbReference type="NCBI Taxonomy" id="768733"/>
    <lineage>
        <taxon>Archaea</taxon>
        <taxon>Methanobacteriati</taxon>
        <taxon>Methanobacteriota</taxon>
        <taxon>Stenosarchaea group</taxon>
        <taxon>Methanomicrobia</taxon>
        <taxon>Methanosarcinales</taxon>
        <taxon>Methanosarcinaceae</taxon>
        <taxon>Methanosalsum</taxon>
    </lineage>
</organism>
<evidence type="ECO:0000256" key="3">
    <source>
        <dbReference type="ARBA" id="ARBA00022475"/>
    </source>
</evidence>
<dbReference type="InterPro" id="IPR015856">
    <property type="entry name" value="ABC_transpr_CbiO/EcfA_su"/>
</dbReference>
<accession>A0A424Z2H9</accession>
<dbReference type="GO" id="GO:0043190">
    <property type="term" value="C:ATP-binding cassette (ABC) transporter complex"/>
    <property type="evidence" value="ECO:0007669"/>
    <property type="project" value="TreeGrafter"/>
</dbReference>
<evidence type="ECO:0000313" key="10">
    <source>
        <dbReference type="Proteomes" id="UP000284763"/>
    </source>
</evidence>
<dbReference type="CDD" id="cd03225">
    <property type="entry name" value="ABC_cobalt_CbiO_domain1"/>
    <property type="match status" value="1"/>
</dbReference>
<dbReference type="InterPro" id="IPR050095">
    <property type="entry name" value="ECF_ABC_transporter_ATP-bd"/>
</dbReference>
<name>A0A424Z2H9_9EURY</name>
<keyword evidence="5 9" id="KW-0067">ATP-binding</keyword>
<dbReference type="GO" id="GO:0005524">
    <property type="term" value="F:ATP binding"/>
    <property type="evidence" value="ECO:0007669"/>
    <property type="project" value="UniProtKB-KW"/>
</dbReference>
<keyword evidence="3" id="KW-1003">Cell membrane</keyword>
<dbReference type="EMBL" id="QZAB01000204">
    <property type="protein sequence ID" value="RQD88227.1"/>
    <property type="molecule type" value="Genomic_DNA"/>
</dbReference>
<dbReference type="PANTHER" id="PTHR43553:SF24">
    <property type="entry name" value="ENERGY-COUPLING FACTOR TRANSPORTER ATP-BINDING PROTEIN ECFA1"/>
    <property type="match status" value="1"/>
</dbReference>
<dbReference type="Pfam" id="PF00005">
    <property type="entry name" value="ABC_tran"/>
    <property type="match status" value="1"/>
</dbReference>
<sequence length="188" mass="21098">KQLFSKTCYEDIAFGPLNLEFEKEDVHQKVLTASAIVGFEQKKLETSPFKLSGGEKKKLALAGVLAMEPKYLILDEPTTGLDYCGKKGLLSNLGLIHSKGTTIIMITHQLTELLSLAQDVLYLKDGTIDFHGSVQEFIEFPSSNKPPITHFMSKLNEHGLQVNQNLYTVNEAFSEIKSYVHKRMKDHV</sequence>
<keyword evidence="4" id="KW-0547">Nucleotide-binding</keyword>
<dbReference type="Gene3D" id="3.40.50.300">
    <property type="entry name" value="P-loop containing nucleotide triphosphate hydrolases"/>
    <property type="match status" value="1"/>
</dbReference>
<dbReference type="GO" id="GO:0042626">
    <property type="term" value="F:ATPase-coupled transmembrane transporter activity"/>
    <property type="evidence" value="ECO:0007669"/>
    <property type="project" value="TreeGrafter"/>
</dbReference>
<evidence type="ECO:0000256" key="2">
    <source>
        <dbReference type="ARBA" id="ARBA00022448"/>
    </source>
</evidence>
<dbReference type="AlphaFoldDB" id="A0A424Z2H9"/>
<feature type="non-terminal residue" evidence="9">
    <location>
        <position position="1"/>
    </location>
</feature>
<comment type="caution">
    <text evidence="9">The sequence shown here is derived from an EMBL/GenBank/DDBJ whole genome shotgun (WGS) entry which is preliminary data.</text>
</comment>
<keyword evidence="2" id="KW-0813">Transport</keyword>
<evidence type="ECO:0000259" key="8">
    <source>
        <dbReference type="Pfam" id="PF00005"/>
    </source>
</evidence>
<feature type="domain" description="ABC transporter" evidence="8">
    <location>
        <begin position="10"/>
        <end position="79"/>
    </location>
</feature>
<dbReference type="SUPFAM" id="SSF52540">
    <property type="entry name" value="P-loop containing nucleoside triphosphate hydrolases"/>
    <property type="match status" value="1"/>
</dbReference>